<evidence type="ECO:0000313" key="5">
    <source>
        <dbReference type="Proteomes" id="UP000477911"/>
    </source>
</evidence>
<keyword evidence="2" id="KW-0464">Manganese</keyword>
<dbReference type="PANTHER" id="PTHR11014">
    <property type="entry name" value="PEPTIDASE M20 FAMILY MEMBER"/>
    <property type="match status" value="1"/>
</dbReference>
<evidence type="ECO:0000259" key="3">
    <source>
        <dbReference type="Pfam" id="PF07687"/>
    </source>
</evidence>
<dbReference type="EMBL" id="WUMU01000030">
    <property type="protein sequence ID" value="MXN20569.1"/>
    <property type="molecule type" value="Genomic_DNA"/>
</dbReference>
<dbReference type="GO" id="GO:0050118">
    <property type="term" value="F:N-acetyldiaminopimelate deacetylase activity"/>
    <property type="evidence" value="ECO:0007669"/>
    <property type="project" value="UniProtKB-ARBA"/>
</dbReference>
<keyword evidence="5" id="KW-1185">Reference proteome</keyword>
<keyword evidence="1 4" id="KW-0378">Hydrolase</keyword>
<dbReference type="SUPFAM" id="SSF53187">
    <property type="entry name" value="Zn-dependent exopeptidases"/>
    <property type="match status" value="1"/>
</dbReference>
<dbReference type="Gene3D" id="3.40.630.10">
    <property type="entry name" value="Zn peptidases"/>
    <property type="match status" value="1"/>
</dbReference>
<feature type="binding site" evidence="2">
    <location>
        <position position="137"/>
    </location>
    <ligand>
        <name>Mn(2+)</name>
        <dbReference type="ChEBI" id="CHEBI:29035"/>
        <label>2</label>
    </ligand>
</feature>
<evidence type="ECO:0000256" key="2">
    <source>
        <dbReference type="PIRSR" id="PIRSR005962-1"/>
    </source>
</evidence>
<name>A0A6L7G9C3_9RHOB</name>
<dbReference type="FunFam" id="3.30.70.360:FF:000001">
    <property type="entry name" value="N-acetyldiaminopimelate deacetylase"/>
    <property type="match status" value="1"/>
</dbReference>
<feature type="binding site" evidence="2">
    <location>
        <position position="361"/>
    </location>
    <ligand>
        <name>Mn(2+)</name>
        <dbReference type="ChEBI" id="CHEBI:29035"/>
        <label>2</label>
    </ligand>
</feature>
<dbReference type="AlphaFoldDB" id="A0A6L7G9C3"/>
<dbReference type="InterPro" id="IPR002933">
    <property type="entry name" value="Peptidase_M20"/>
</dbReference>
<dbReference type="PANTHER" id="PTHR11014:SF63">
    <property type="entry name" value="METALLOPEPTIDASE, PUTATIVE (AFU_ORTHOLOGUE AFUA_6G09600)-RELATED"/>
    <property type="match status" value="1"/>
</dbReference>
<dbReference type="GO" id="GO:0019877">
    <property type="term" value="P:diaminopimelate biosynthetic process"/>
    <property type="evidence" value="ECO:0007669"/>
    <property type="project" value="UniProtKB-ARBA"/>
</dbReference>
<comment type="caution">
    <text evidence="4">The sequence shown here is derived from an EMBL/GenBank/DDBJ whole genome shotgun (WGS) entry which is preliminary data.</text>
</comment>
<sequence>MTAVSAFLADRAPGYSTLRRDLHAHPELGFEEHRTSALVAERLRAAGYTVETGIAGTGVVGTLSRGAGGPVIGLRADMDALPMQEQTNLAHASTAEGKFHGCGHDGHTVSLLATAEALAAEGRFSGTLRVIFQPAEEGLGGGRRMVEEGLFTKLPCDRIFGFHNEPRLPFGTVTTRPGPQMASADRFIIRLTGKGGHAATPHMTRDSALLAAEITVALQGLVSRGIDPLHAAVLSVTQIHVGSADNVIAGEGQISGTVRCLHPEDRAFLEAGIRRIARAQGAAREIDVEVIWEDGYPPLASDAAAAQAAQALLSSAAAPVRFTDMPPIMAAEDFAYMLQACPGAYLFFGMKRDGQDCPMVHSPFYDFDDGLIPVIAESMAALVEAELPV</sequence>
<proteinExistence type="predicted"/>
<keyword evidence="2" id="KW-0479">Metal-binding</keyword>
<protein>
    <submittedName>
        <fullName evidence="4">Amidohydrolase</fullName>
    </submittedName>
</protein>
<dbReference type="Gene3D" id="3.30.70.360">
    <property type="match status" value="1"/>
</dbReference>
<feature type="domain" description="Peptidase M20 dimerisation" evidence="3">
    <location>
        <begin position="187"/>
        <end position="281"/>
    </location>
</feature>
<reference evidence="4 5" key="1">
    <citation type="submission" date="2019-12" db="EMBL/GenBank/DDBJ databases">
        <authorList>
            <person name="Li M."/>
        </authorList>
    </citation>
    <scope>NUCLEOTIDE SEQUENCE [LARGE SCALE GENOMIC DNA]</scope>
    <source>
        <strain evidence="4 5">GBMRC 2024</strain>
    </source>
</reference>
<dbReference type="NCBIfam" id="TIGR01891">
    <property type="entry name" value="amidohydrolases"/>
    <property type="match status" value="1"/>
</dbReference>
<dbReference type="InterPro" id="IPR036264">
    <property type="entry name" value="Bact_exopeptidase_dim_dom"/>
</dbReference>
<evidence type="ECO:0000256" key="1">
    <source>
        <dbReference type="ARBA" id="ARBA00022801"/>
    </source>
</evidence>
<organism evidence="4 5">
    <name type="scientific">Pseudooceanicola albus</name>
    <dbReference type="NCBI Taxonomy" id="2692189"/>
    <lineage>
        <taxon>Bacteria</taxon>
        <taxon>Pseudomonadati</taxon>
        <taxon>Pseudomonadota</taxon>
        <taxon>Alphaproteobacteria</taxon>
        <taxon>Rhodobacterales</taxon>
        <taxon>Paracoccaceae</taxon>
        <taxon>Pseudooceanicola</taxon>
    </lineage>
</organism>
<dbReference type="Proteomes" id="UP000477911">
    <property type="component" value="Unassembled WGS sequence"/>
</dbReference>
<comment type="cofactor">
    <cofactor evidence="2">
        <name>Mn(2+)</name>
        <dbReference type="ChEBI" id="CHEBI:29035"/>
    </cofactor>
    <text evidence="2">The Mn(2+) ion enhances activity.</text>
</comment>
<feature type="binding site" evidence="2">
    <location>
        <position position="163"/>
    </location>
    <ligand>
        <name>Mn(2+)</name>
        <dbReference type="ChEBI" id="CHEBI:29035"/>
        <label>2</label>
    </ligand>
</feature>
<dbReference type="InterPro" id="IPR011650">
    <property type="entry name" value="Peptidase_M20_dimer"/>
</dbReference>
<dbReference type="InterPro" id="IPR017439">
    <property type="entry name" value="Amidohydrolase"/>
</dbReference>
<dbReference type="PIRSF" id="PIRSF005962">
    <property type="entry name" value="Pept_M20D_amidohydro"/>
    <property type="match status" value="1"/>
</dbReference>
<dbReference type="SUPFAM" id="SSF55031">
    <property type="entry name" value="Bacterial exopeptidase dimerisation domain"/>
    <property type="match status" value="1"/>
</dbReference>
<dbReference type="RefSeq" id="WP_160896685.1">
    <property type="nucleotide sequence ID" value="NZ_WUMU01000030.1"/>
</dbReference>
<feature type="binding site" evidence="2">
    <location>
        <position position="102"/>
    </location>
    <ligand>
        <name>Mn(2+)</name>
        <dbReference type="ChEBI" id="CHEBI:29035"/>
        <label>2</label>
    </ligand>
</feature>
<feature type="binding site" evidence="2">
    <location>
        <position position="104"/>
    </location>
    <ligand>
        <name>Mn(2+)</name>
        <dbReference type="ChEBI" id="CHEBI:29035"/>
        <label>2</label>
    </ligand>
</feature>
<dbReference type="Pfam" id="PF07687">
    <property type="entry name" value="M20_dimer"/>
    <property type="match status" value="1"/>
</dbReference>
<dbReference type="Pfam" id="PF01546">
    <property type="entry name" value="Peptidase_M20"/>
    <property type="match status" value="1"/>
</dbReference>
<gene>
    <name evidence="4" type="ORF">GR170_22290</name>
</gene>
<accession>A0A6L7G9C3</accession>
<evidence type="ECO:0000313" key="4">
    <source>
        <dbReference type="EMBL" id="MXN20569.1"/>
    </source>
</evidence>
<dbReference type="GO" id="GO:0046872">
    <property type="term" value="F:metal ion binding"/>
    <property type="evidence" value="ECO:0007669"/>
    <property type="project" value="UniProtKB-KW"/>
</dbReference>